<dbReference type="PANTHER" id="PTHR43302:SF6">
    <property type="entry name" value="ARSENICAL PUMP MEMBRANE PROTEIN-RELATED"/>
    <property type="match status" value="1"/>
</dbReference>
<sequence>MNVDLLWMLVIFALTVIFIMWRPFGINESIPTSIAACIILLLGIVPLSDILNIFEIVSGASITILSTIVMSIVLESIGFFRWAATNLSAKANGSGIKLFWYINLLCFLMTLFFNNDGSILITTPIIIRTLSLLQLKPHQKIPYLISGALVATAASAPIGVSNLANLIALKIVGLDLNSYAAMMFVPSMLGVGCITISLFYLFKRDISIKVSTIRGRETAFSGYTSGKLAHPLLPKRDKEEPIDWKMFRLCIGIVIAIRISFFVLAPWGIPTEWPAIVGAILLIIIRWYKRKMGVMDVLKKSPWHILLFAFSMYVIIYGLHNVGMTTLIINLFGDSVGKDPLYAIFIMGILLTVLSNICNNLPSIMIGTLAIKEMGLDLQTMQVAYLGNVIGSDIGSLLLPMGTLATLLWIHTLRQYNISMNWGKYLRVTLFVVPASLILSLFGLYVWTTYFIF</sequence>
<comment type="similarity">
    <text evidence="2">Belongs to the ArsB family.</text>
</comment>
<reference evidence="9 10" key="1">
    <citation type="submission" date="2022-09" db="EMBL/GenBank/DDBJ databases">
        <authorList>
            <person name="Han X.L."/>
            <person name="Wang Q."/>
            <person name="Lu T."/>
        </authorList>
    </citation>
    <scope>NUCLEOTIDE SEQUENCE [LARGE SCALE GENOMIC DNA]</scope>
    <source>
        <strain evidence="9 10">WQ 127069</strain>
    </source>
</reference>
<protein>
    <submittedName>
        <fullName evidence="9">Arsenic transporter</fullName>
    </submittedName>
</protein>
<evidence type="ECO:0000256" key="1">
    <source>
        <dbReference type="ARBA" id="ARBA00004651"/>
    </source>
</evidence>
<name>A0ABT2UP20_9BACL</name>
<feature type="transmembrane region" description="Helical" evidence="8">
    <location>
        <begin position="383"/>
        <end position="410"/>
    </location>
</feature>
<keyword evidence="7 8" id="KW-0472">Membrane</keyword>
<gene>
    <name evidence="9" type="ORF">OB236_30160</name>
</gene>
<dbReference type="EMBL" id="JAOQIO010000103">
    <property type="protein sequence ID" value="MCU6796396.1"/>
    <property type="molecule type" value="Genomic_DNA"/>
</dbReference>
<keyword evidence="4 8" id="KW-0812">Transmembrane</keyword>
<accession>A0ABT2UP20</accession>
<feature type="transmembrane region" description="Helical" evidence="8">
    <location>
        <begin position="301"/>
        <end position="320"/>
    </location>
</feature>
<evidence type="ECO:0000256" key="3">
    <source>
        <dbReference type="ARBA" id="ARBA00022475"/>
    </source>
</evidence>
<evidence type="ECO:0000256" key="7">
    <source>
        <dbReference type="ARBA" id="ARBA00023136"/>
    </source>
</evidence>
<dbReference type="Proteomes" id="UP001652445">
    <property type="component" value="Unassembled WGS sequence"/>
</dbReference>
<keyword evidence="5" id="KW-0059">Arsenical resistance</keyword>
<feature type="transmembrane region" description="Helical" evidence="8">
    <location>
        <begin position="34"/>
        <end position="54"/>
    </location>
</feature>
<feature type="transmembrane region" description="Helical" evidence="8">
    <location>
        <begin position="340"/>
        <end position="362"/>
    </location>
</feature>
<dbReference type="InterPro" id="IPR000802">
    <property type="entry name" value="Arsenical_pump_ArsB"/>
</dbReference>
<dbReference type="RefSeq" id="WP_262687333.1">
    <property type="nucleotide sequence ID" value="NZ_JAOQIO010000103.1"/>
</dbReference>
<feature type="transmembrane region" description="Helical" evidence="8">
    <location>
        <begin position="142"/>
        <end position="160"/>
    </location>
</feature>
<evidence type="ECO:0000256" key="4">
    <source>
        <dbReference type="ARBA" id="ARBA00022692"/>
    </source>
</evidence>
<evidence type="ECO:0000256" key="2">
    <source>
        <dbReference type="ARBA" id="ARBA00006433"/>
    </source>
</evidence>
<comment type="subcellular location">
    <subcellularLocation>
        <location evidence="1">Cell membrane</location>
        <topology evidence="1">Multi-pass membrane protein</topology>
    </subcellularLocation>
</comment>
<dbReference type="PRINTS" id="PR00758">
    <property type="entry name" value="ARSENICPUMP"/>
</dbReference>
<feature type="transmembrane region" description="Helical" evidence="8">
    <location>
        <begin position="273"/>
        <end position="289"/>
    </location>
</feature>
<feature type="transmembrane region" description="Helical" evidence="8">
    <location>
        <begin position="60"/>
        <end position="83"/>
    </location>
</feature>
<keyword evidence="3" id="KW-1003">Cell membrane</keyword>
<keyword evidence="6 8" id="KW-1133">Transmembrane helix</keyword>
<feature type="transmembrane region" description="Helical" evidence="8">
    <location>
        <begin position="430"/>
        <end position="452"/>
    </location>
</feature>
<organism evidence="9 10">
    <name type="scientific">Paenibacillus baimaensis</name>
    <dbReference type="NCBI Taxonomy" id="2982185"/>
    <lineage>
        <taxon>Bacteria</taxon>
        <taxon>Bacillati</taxon>
        <taxon>Bacillota</taxon>
        <taxon>Bacilli</taxon>
        <taxon>Bacillales</taxon>
        <taxon>Paenibacillaceae</taxon>
        <taxon>Paenibacillus</taxon>
    </lineage>
</organism>
<evidence type="ECO:0000313" key="10">
    <source>
        <dbReference type="Proteomes" id="UP001652445"/>
    </source>
</evidence>
<evidence type="ECO:0000313" key="9">
    <source>
        <dbReference type="EMBL" id="MCU6796396.1"/>
    </source>
</evidence>
<evidence type="ECO:0000256" key="5">
    <source>
        <dbReference type="ARBA" id="ARBA00022849"/>
    </source>
</evidence>
<feature type="transmembrane region" description="Helical" evidence="8">
    <location>
        <begin position="95"/>
        <end position="113"/>
    </location>
</feature>
<comment type="caution">
    <text evidence="9">The sequence shown here is derived from an EMBL/GenBank/DDBJ whole genome shotgun (WGS) entry which is preliminary data.</text>
</comment>
<dbReference type="Pfam" id="PF02040">
    <property type="entry name" value="ArsB"/>
    <property type="match status" value="1"/>
</dbReference>
<keyword evidence="10" id="KW-1185">Reference proteome</keyword>
<evidence type="ECO:0000256" key="8">
    <source>
        <dbReference type="SAM" id="Phobius"/>
    </source>
</evidence>
<feature type="transmembrane region" description="Helical" evidence="8">
    <location>
        <begin position="180"/>
        <end position="202"/>
    </location>
</feature>
<proteinExistence type="inferred from homology"/>
<dbReference type="PANTHER" id="PTHR43302">
    <property type="entry name" value="TRANSPORTER ARSB-RELATED"/>
    <property type="match status" value="1"/>
</dbReference>
<dbReference type="CDD" id="cd01118">
    <property type="entry name" value="ArsB_permease"/>
    <property type="match status" value="1"/>
</dbReference>
<feature type="transmembrane region" description="Helical" evidence="8">
    <location>
        <begin position="246"/>
        <end position="267"/>
    </location>
</feature>
<feature type="transmembrane region" description="Helical" evidence="8">
    <location>
        <begin position="6"/>
        <end position="22"/>
    </location>
</feature>
<evidence type="ECO:0000256" key="6">
    <source>
        <dbReference type="ARBA" id="ARBA00022989"/>
    </source>
</evidence>